<evidence type="ECO:0000256" key="1">
    <source>
        <dbReference type="SAM" id="MobiDB-lite"/>
    </source>
</evidence>
<organism evidence="2 3">
    <name type="scientific">Trichoderma lentiforme</name>
    <dbReference type="NCBI Taxonomy" id="1567552"/>
    <lineage>
        <taxon>Eukaryota</taxon>
        <taxon>Fungi</taxon>
        <taxon>Dikarya</taxon>
        <taxon>Ascomycota</taxon>
        <taxon>Pezizomycotina</taxon>
        <taxon>Sordariomycetes</taxon>
        <taxon>Hypocreomycetidae</taxon>
        <taxon>Hypocreales</taxon>
        <taxon>Hypocreaceae</taxon>
        <taxon>Trichoderma</taxon>
    </lineage>
</organism>
<feature type="region of interest" description="Disordered" evidence="1">
    <location>
        <begin position="55"/>
        <end position="76"/>
    </location>
</feature>
<dbReference type="Proteomes" id="UP000801864">
    <property type="component" value="Unassembled WGS sequence"/>
</dbReference>
<comment type="caution">
    <text evidence="2">The sequence shown here is derived from an EMBL/GenBank/DDBJ whole genome shotgun (WGS) entry which is preliminary data.</text>
</comment>
<gene>
    <name evidence="2" type="ORF">CFAM422_007879</name>
</gene>
<proteinExistence type="predicted"/>
<dbReference type="AlphaFoldDB" id="A0A9P4XD47"/>
<evidence type="ECO:0000313" key="2">
    <source>
        <dbReference type="EMBL" id="KAF3068843.1"/>
    </source>
</evidence>
<feature type="compositionally biased region" description="Polar residues" evidence="1">
    <location>
        <begin position="63"/>
        <end position="73"/>
    </location>
</feature>
<dbReference type="EMBL" id="QLNT01000013">
    <property type="protein sequence ID" value="KAF3068843.1"/>
    <property type="molecule type" value="Genomic_DNA"/>
</dbReference>
<accession>A0A9P4XD47</accession>
<evidence type="ECO:0000313" key="3">
    <source>
        <dbReference type="Proteomes" id="UP000801864"/>
    </source>
</evidence>
<keyword evidence="3" id="KW-1185">Reference proteome</keyword>
<reference evidence="2 3" key="1">
    <citation type="submission" date="2018-06" db="EMBL/GenBank/DDBJ databases">
        <title>Genome analysis of cellulolytic fungus Trichoderma lentiforme CFAM-422.</title>
        <authorList>
            <person name="Steindorff A.S."/>
            <person name="Formighieri E.F."/>
            <person name="Midorikawa G.E.O."/>
            <person name="Tamietti M.S."/>
            <person name="Ramos E.Z."/>
            <person name="Silva A.S."/>
            <person name="Bon E.P.S."/>
            <person name="Mendes T.D."/>
            <person name="Damaso M.C.T."/>
            <person name="Favaro L.C.L."/>
        </authorList>
    </citation>
    <scope>NUCLEOTIDE SEQUENCE [LARGE SCALE GENOMIC DNA]</scope>
    <source>
        <strain evidence="2 3">CFAM-422</strain>
    </source>
</reference>
<name>A0A9P4XD47_9HYPO</name>
<protein>
    <submittedName>
        <fullName evidence="2">Uncharacterized protein</fullName>
    </submittedName>
</protein>
<sequence>MACTRMCTSLLNHDISAARERHDRGMATQAPGSIQSLRVQARLVTSWERNSSHKSSAAASCSDTMHTSYGTRSSSRERLSVQHASAKHNYFSIRAVFPSGECLRTGLGQGYGTGMYLVRSNADEYQSISFNISQCLEICMYKPKDHNPCPAPAKVHQKSSFQHFEPSRLVARVLEGTHKTNATNCDGSQGASTSPC</sequence>